<dbReference type="AlphaFoldDB" id="A0A183MFX9"/>
<evidence type="ECO:0000313" key="1">
    <source>
        <dbReference type="EMBL" id="VDP17124.1"/>
    </source>
</evidence>
<evidence type="ECO:0000313" key="2">
    <source>
        <dbReference type="Proteomes" id="UP000277204"/>
    </source>
</evidence>
<keyword evidence="2" id="KW-1185">Reference proteome</keyword>
<name>A0A183MFX9_9TREM</name>
<protein>
    <submittedName>
        <fullName evidence="1">Uncharacterized protein</fullName>
    </submittedName>
</protein>
<reference evidence="1 2" key="1">
    <citation type="submission" date="2018-11" db="EMBL/GenBank/DDBJ databases">
        <authorList>
            <consortium name="Pathogen Informatics"/>
        </authorList>
    </citation>
    <scope>NUCLEOTIDE SEQUENCE [LARGE SCALE GENOMIC DNA]</scope>
    <source>
        <strain evidence="1 2">Zambia</strain>
    </source>
</reference>
<dbReference type="Proteomes" id="UP000277204">
    <property type="component" value="Unassembled WGS sequence"/>
</dbReference>
<gene>
    <name evidence="1" type="ORF">SMRZ_LOCUS14954</name>
</gene>
<dbReference type="EMBL" id="UZAI01016853">
    <property type="protein sequence ID" value="VDP17124.1"/>
    <property type="molecule type" value="Genomic_DNA"/>
</dbReference>
<organism evidence="1 2">
    <name type="scientific">Schistosoma margrebowiei</name>
    <dbReference type="NCBI Taxonomy" id="48269"/>
    <lineage>
        <taxon>Eukaryota</taxon>
        <taxon>Metazoa</taxon>
        <taxon>Spiralia</taxon>
        <taxon>Lophotrochozoa</taxon>
        <taxon>Platyhelminthes</taxon>
        <taxon>Trematoda</taxon>
        <taxon>Digenea</taxon>
        <taxon>Strigeidida</taxon>
        <taxon>Schistosomatoidea</taxon>
        <taxon>Schistosomatidae</taxon>
        <taxon>Schistosoma</taxon>
    </lineage>
</organism>
<sequence length="154" mass="17150">MSSDEFYSVDSPAGVSFQQQLLSTLFTRSENKKSIYDAVPDISEAYLVEGSYPFIPESERNICDVSGSQQENTVLNAHKVVTIRDDQKSDPVDEARSPELNKTLLVLSSSENKFQLEQNYGPRDISRGSYGGSYSENNCSDTMNPIIPNVTQNH</sequence>
<accession>A0A183MFX9</accession>
<proteinExistence type="predicted"/>